<gene>
    <name evidence="1" type="ORF">ATANTOWER_025811</name>
</gene>
<dbReference type="Proteomes" id="UP001345963">
    <property type="component" value="Unassembled WGS sequence"/>
</dbReference>
<protein>
    <submittedName>
        <fullName evidence="1">Uncharacterized protein</fullName>
    </submittedName>
</protein>
<dbReference type="EMBL" id="JAHUTI010015855">
    <property type="protein sequence ID" value="MED6237478.1"/>
    <property type="molecule type" value="Genomic_DNA"/>
</dbReference>
<reference evidence="1 2" key="1">
    <citation type="submission" date="2021-07" db="EMBL/GenBank/DDBJ databases">
        <authorList>
            <person name="Palmer J.M."/>
        </authorList>
    </citation>
    <scope>NUCLEOTIDE SEQUENCE [LARGE SCALE GENOMIC DNA]</scope>
    <source>
        <strain evidence="1 2">AT_MEX2019</strain>
        <tissue evidence="1">Muscle</tissue>
    </source>
</reference>
<organism evidence="1 2">
    <name type="scientific">Ataeniobius toweri</name>
    <dbReference type="NCBI Taxonomy" id="208326"/>
    <lineage>
        <taxon>Eukaryota</taxon>
        <taxon>Metazoa</taxon>
        <taxon>Chordata</taxon>
        <taxon>Craniata</taxon>
        <taxon>Vertebrata</taxon>
        <taxon>Euteleostomi</taxon>
        <taxon>Actinopterygii</taxon>
        <taxon>Neopterygii</taxon>
        <taxon>Teleostei</taxon>
        <taxon>Neoteleostei</taxon>
        <taxon>Acanthomorphata</taxon>
        <taxon>Ovalentaria</taxon>
        <taxon>Atherinomorphae</taxon>
        <taxon>Cyprinodontiformes</taxon>
        <taxon>Goodeidae</taxon>
        <taxon>Ataeniobius</taxon>
    </lineage>
</organism>
<name>A0ABU7AIK9_9TELE</name>
<feature type="non-terminal residue" evidence="1">
    <location>
        <position position="71"/>
    </location>
</feature>
<evidence type="ECO:0000313" key="1">
    <source>
        <dbReference type="EMBL" id="MED6237478.1"/>
    </source>
</evidence>
<keyword evidence="2" id="KW-1185">Reference proteome</keyword>
<comment type="caution">
    <text evidence="1">The sequence shown here is derived from an EMBL/GenBank/DDBJ whole genome shotgun (WGS) entry which is preliminary data.</text>
</comment>
<evidence type="ECO:0000313" key="2">
    <source>
        <dbReference type="Proteomes" id="UP001345963"/>
    </source>
</evidence>
<accession>A0ABU7AIK9</accession>
<sequence length="71" mass="8147">MKELKVKLAQAVELKFKIHQYHKLATAFSPSLRSFLRKTLPGQEYEEVINTLAALIETGTEERVRGCVEKE</sequence>
<proteinExistence type="predicted"/>